<evidence type="ECO:0000313" key="2">
    <source>
        <dbReference type="EMBL" id="KAJ3843661.1"/>
    </source>
</evidence>
<dbReference type="AlphaFoldDB" id="A0AA38UK15"/>
<feature type="compositionally biased region" description="Basic and acidic residues" evidence="1">
    <location>
        <begin position="420"/>
        <end position="430"/>
    </location>
</feature>
<protein>
    <submittedName>
        <fullName evidence="2">Uncharacterized protein</fullName>
    </submittedName>
</protein>
<reference evidence="2" key="1">
    <citation type="submission" date="2022-08" db="EMBL/GenBank/DDBJ databases">
        <authorList>
            <consortium name="DOE Joint Genome Institute"/>
            <person name="Min B."/>
            <person name="Riley R."/>
            <person name="Sierra-Patev S."/>
            <person name="Naranjo-Ortiz M."/>
            <person name="Looney B."/>
            <person name="Konkel Z."/>
            <person name="Slot J.C."/>
            <person name="Sakamoto Y."/>
            <person name="Steenwyk J.L."/>
            <person name="Rokas A."/>
            <person name="Carro J."/>
            <person name="Camarero S."/>
            <person name="Ferreira P."/>
            <person name="Molpeceres G."/>
            <person name="Ruiz-Duenas F.J."/>
            <person name="Serrano A."/>
            <person name="Henrissat B."/>
            <person name="Drula E."/>
            <person name="Hughes K.W."/>
            <person name="Mata J.L."/>
            <person name="Ishikawa N.K."/>
            <person name="Vargas-Isla R."/>
            <person name="Ushijima S."/>
            <person name="Smith C.A."/>
            <person name="Ahrendt S."/>
            <person name="Andreopoulos W."/>
            <person name="He G."/>
            <person name="Labutti K."/>
            <person name="Lipzen A."/>
            <person name="Ng V."/>
            <person name="Sandor L."/>
            <person name="Barry K."/>
            <person name="Martinez A.T."/>
            <person name="Xiao Y."/>
            <person name="Gibbons J.G."/>
            <person name="Terashima K."/>
            <person name="Hibbett D.S."/>
            <person name="Grigoriev I.V."/>
        </authorList>
    </citation>
    <scope>NUCLEOTIDE SEQUENCE</scope>
    <source>
        <strain evidence="2">TFB9207</strain>
    </source>
</reference>
<proteinExistence type="predicted"/>
<dbReference type="EMBL" id="MU805970">
    <property type="protein sequence ID" value="KAJ3843661.1"/>
    <property type="molecule type" value="Genomic_DNA"/>
</dbReference>
<gene>
    <name evidence="2" type="ORF">F5878DRAFT_245406</name>
</gene>
<evidence type="ECO:0000313" key="3">
    <source>
        <dbReference type="Proteomes" id="UP001163846"/>
    </source>
</evidence>
<feature type="region of interest" description="Disordered" evidence="1">
    <location>
        <begin position="409"/>
        <end position="430"/>
    </location>
</feature>
<feature type="region of interest" description="Disordered" evidence="1">
    <location>
        <begin position="188"/>
        <end position="256"/>
    </location>
</feature>
<dbReference type="Proteomes" id="UP001163846">
    <property type="component" value="Unassembled WGS sequence"/>
</dbReference>
<feature type="compositionally biased region" description="Low complexity" evidence="1">
    <location>
        <begin position="188"/>
        <end position="233"/>
    </location>
</feature>
<feature type="compositionally biased region" description="Basic and acidic residues" evidence="1">
    <location>
        <begin position="129"/>
        <end position="145"/>
    </location>
</feature>
<name>A0AA38UK15_9AGAR</name>
<keyword evidence="3" id="KW-1185">Reference proteome</keyword>
<feature type="region of interest" description="Disordered" evidence="1">
    <location>
        <begin position="129"/>
        <end position="172"/>
    </location>
</feature>
<evidence type="ECO:0000256" key="1">
    <source>
        <dbReference type="SAM" id="MobiDB-lite"/>
    </source>
</evidence>
<comment type="caution">
    <text evidence="2">The sequence shown here is derived from an EMBL/GenBank/DDBJ whole genome shotgun (WGS) entry which is preliminary data.</text>
</comment>
<accession>A0AA38UK15</accession>
<sequence>MLIRLIPSASQPTVLFKLIFQNLPESLQAPAAWVNHLAALDSDDLEIPEFMHALDKAVGVQSILEEVTFDLNQQKIKCIFLDGEREEWDVSCCYQGLSDEPSHRRKADLYRRLDSVIDDVNESAAVMDRERKLEKQQREQRRLKEEEEEEAAKQAEALNNSSGRKNRPGHKKQRSLLMNLVSSLLPLSLNSPRSPRSPLAWSPSFSSTRSTSPAPSVSSSRSDVSSSQANSAPPTLSRSATIPTRPDARSHRSTSSLPSPLAAVELAFPVVIVAPPSPPPLSPRALRRRARSSLVDTFRLYVLPELNRRIRYSHLAGSPICSPVATYGTDTSAPYYTWIVGSTLKRVDLRLSEIGKELKDELDNLGIDLSTLPLGVLAGLGLASIANAESSLSPSRSLPRSLTSIFGARGDEDLASEGDSTDRMERHDGDNLSEVTLIDSNASSIETPITFHYHTGDPSNGNITLSAHALPPFMYLKTSSLSNTSTPTPIAHPEVHLPDGLNELLVQHNDYSSLHLRLAHLLLAHHTRSAAAAADVAQREAILEVRGRRRSWLNGVLKTHGSSGSDTNTFSVSWSGALASPFRPSGLGRYSYSSDEWECDPYNYLKAPRMAPSSTLVTEVYPSSFDHADHGFASHLSGSRWKKSGGPESNVSLFPVCENEEDTIYDSPGAVAVQKGGLGYRRYLEVDIDDDDDDDEDGEETDVDALVDVQFKEVEDDDDDDDLLPGPSRPFLHPRILDSAGKLRSTNIPSHTPIRPLDTRFSKVASDPFDNPAHDICTPLVLVATKNVSKRIKNETQAEALSDNISEVAFPE</sequence>
<organism evidence="2 3">
    <name type="scientific">Lentinula raphanica</name>
    <dbReference type="NCBI Taxonomy" id="153919"/>
    <lineage>
        <taxon>Eukaryota</taxon>
        <taxon>Fungi</taxon>
        <taxon>Dikarya</taxon>
        <taxon>Basidiomycota</taxon>
        <taxon>Agaricomycotina</taxon>
        <taxon>Agaricomycetes</taxon>
        <taxon>Agaricomycetidae</taxon>
        <taxon>Agaricales</taxon>
        <taxon>Marasmiineae</taxon>
        <taxon>Omphalotaceae</taxon>
        <taxon>Lentinula</taxon>
    </lineage>
</organism>